<sequence length="72" mass="7707">MKIKELKAGASNVNISATVITKEEAREVVTKFGKRLSVANITLQDESGTIGMSLWGDDISKVNVGDVVEISN</sequence>
<evidence type="ECO:0000259" key="2">
    <source>
        <dbReference type="Pfam" id="PF24903"/>
    </source>
</evidence>
<dbReference type="GO" id="GO:0000724">
    <property type="term" value="P:double-strand break repair via homologous recombination"/>
    <property type="evidence" value="ECO:0007669"/>
    <property type="project" value="TreeGrafter"/>
</dbReference>
<name>T0YFD9_9ZZZZ</name>
<comment type="caution">
    <text evidence="3">The sequence shown here is derived from an EMBL/GenBank/DDBJ whole genome shotgun (WGS) entry which is preliminary data.</text>
</comment>
<dbReference type="EMBL" id="AUZY01012001">
    <property type="protein sequence ID" value="EQD31863.1"/>
    <property type="molecule type" value="Genomic_DNA"/>
</dbReference>
<evidence type="ECO:0000256" key="1">
    <source>
        <dbReference type="ARBA" id="ARBA00023125"/>
    </source>
</evidence>
<dbReference type="Gene3D" id="2.40.50.140">
    <property type="entry name" value="Nucleic acid-binding proteins"/>
    <property type="match status" value="1"/>
</dbReference>
<keyword evidence="1" id="KW-0238">DNA-binding</keyword>
<dbReference type="InterPro" id="IPR056880">
    <property type="entry name" value="OB_MEIOB_N"/>
</dbReference>
<protein>
    <submittedName>
        <fullName evidence="3">Nucleic acid binding OB-fold tRNA/helicase-type</fullName>
    </submittedName>
</protein>
<keyword evidence="3" id="KW-0347">Helicase</keyword>
<proteinExistence type="predicted"/>
<dbReference type="SUPFAM" id="SSF50249">
    <property type="entry name" value="Nucleic acid-binding proteins"/>
    <property type="match status" value="1"/>
</dbReference>
<organism evidence="3">
    <name type="scientific">mine drainage metagenome</name>
    <dbReference type="NCBI Taxonomy" id="410659"/>
    <lineage>
        <taxon>unclassified sequences</taxon>
        <taxon>metagenomes</taxon>
        <taxon>ecological metagenomes</taxon>
    </lineage>
</organism>
<dbReference type="GO" id="GO:0003677">
    <property type="term" value="F:DNA binding"/>
    <property type="evidence" value="ECO:0007669"/>
    <property type="project" value="UniProtKB-KW"/>
</dbReference>
<dbReference type="PANTHER" id="PTHR13356:SF0">
    <property type="entry name" value="SOSS COMPLEX SUBUNIT B HOMOLOG"/>
    <property type="match status" value="1"/>
</dbReference>
<evidence type="ECO:0000313" key="3">
    <source>
        <dbReference type="EMBL" id="EQD31863.1"/>
    </source>
</evidence>
<dbReference type="InterPro" id="IPR012340">
    <property type="entry name" value="NA-bd_OB-fold"/>
</dbReference>
<keyword evidence="3" id="KW-0378">Hydrolase</keyword>
<keyword evidence="3" id="KW-0547">Nucleotide-binding</keyword>
<dbReference type="GO" id="GO:0004386">
    <property type="term" value="F:helicase activity"/>
    <property type="evidence" value="ECO:0007669"/>
    <property type="project" value="UniProtKB-KW"/>
</dbReference>
<dbReference type="AlphaFoldDB" id="T0YFD9"/>
<dbReference type="PANTHER" id="PTHR13356">
    <property type="entry name" value="OB FOLD NUCLEIC ACID BINDING PROTEIN-RELATED"/>
    <property type="match status" value="1"/>
</dbReference>
<reference evidence="3" key="1">
    <citation type="submission" date="2013-08" db="EMBL/GenBank/DDBJ databases">
        <authorList>
            <person name="Mendez C."/>
            <person name="Richter M."/>
            <person name="Ferrer M."/>
            <person name="Sanchez J."/>
        </authorList>
    </citation>
    <scope>NUCLEOTIDE SEQUENCE</scope>
</reference>
<gene>
    <name evidence="3" type="ORF">B1B_17949</name>
</gene>
<dbReference type="InterPro" id="IPR051231">
    <property type="entry name" value="SOSS-B"/>
</dbReference>
<keyword evidence="3" id="KW-0067">ATP-binding</keyword>
<feature type="domain" description="MEIOB-like N-terminal" evidence="2">
    <location>
        <begin position="2"/>
        <end position="72"/>
    </location>
</feature>
<feature type="non-terminal residue" evidence="3">
    <location>
        <position position="72"/>
    </location>
</feature>
<reference evidence="3" key="2">
    <citation type="journal article" date="2014" name="ISME J.">
        <title>Microbial stratification in low pH oxic and suboxic macroscopic growths along an acid mine drainage.</title>
        <authorList>
            <person name="Mendez-Garcia C."/>
            <person name="Mesa V."/>
            <person name="Sprenger R.R."/>
            <person name="Richter M."/>
            <person name="Diez M.S."/>
            <person name="Solano J."/>
            <person name="Bargiela R."/>
            <person name="Golyshina O.V."/>
            <person name="Manteca A."/>
            <person name="Ramos J.L."/>
            <person name="Gallego J.R."/>
            <person name="Llorente I."/>
            <person name="Martins Dos Santos V.A."/>
            <person name="Jensen O.N."/>
            <person name="Pelaez A.I."/>
            <person name="Sanchez J."/>
            <person name="Ferrer M."/>
        </authorList>
    </citation>
    <scope>NUCLEOTIDE SEQUENCE</scope>
</reference>
<dbReference type="Pfam" id="PF24903">
    <property type="entry name" value="OB_MEIOB_N"/>
    <property type="match status" value="1"/>
</dbReference>
<accession>T0YFD9</accession>
<dbReference type="GO" id="GO:0010212">
    <property type="term" value="P:response to ionizing radiation"/>
    <property type="evidence" value="ECO:0007669"/>
    <property type="project" value="TreeGrafter"/>
</dbReference>